<evidence type="ECO:0000313" key="6">
    <source>
        <dbReference type="EMBL" id="WWC71402.1"/>
    </source>
</evidence>
<feature type="domain" description="RRM" evidence="4">
    <location>
        <begin position="85"/>
        <end position="167"/>
    </location>
</feature>
<proteinExistence type="inferred from homology"/>
<dbReference type="GO" id="GO:0003723">
    <property type="term" value="F:RNA binding"/>
    <property type="evidence" value="ECO:0007669"/>
    <property type="project" value="UniProtKB-UniRule"/>
</dbReference>
<dbReference type="InterPro" id="IPR040446">
    <property type="entry name" value="RRP7"/>
</dbReference>
<dbReference type="Proteomes" id="UP000094020">
    <property type="component" value="Chromosome 7"/>
</dbReference>
<dbReference type="Pfam" id="PF17799">
    <property type="entry name" value="RRM_Rrp7"/>
    <property type="match status" value="1"/>
</dbReference>
<dbReference type="PANTHER" id="PTHR13191">
    <property type="entry name" value="RIBOSOMAL RNA PROCESSING PROTEIN 7-RELATED"/>
    <property type="match status" value="1"/>
</dbReference>
<dbReference type="PROSITE" id="PS50102">
    <property type="entry name" value="RRM"/>
    <property type="match status" value="1"/>
</dbReference>
<feature type="region of interest" description="Disordered" evidence="3">
    <location>
        <begin position="1"/>
        <end position="29"/>
    </location>
</feature>
<dbReference type="GO" id="GO:0032545">
    <property type="term" value="C:CURI complex"/>
    <property type="evidence" value="ECO:0007669"/>
    <property type="project" value="TreeGrafter"/>
</dbReference>
<dbReference type="AlphaFoldDB" id="A0A1B9I4G8"/>
<dbReference type="InterPro" id="IPR035979">
    <property type="entry name" value="RBD_domain_sf"/>
</dbReference>
<dbReference type="EMBL" id="CP144525">
    <property type="protein sequence ID" value="WWC71402.1"/>
    <property type="molecule type" value="Genomic_DNA"/>
</dbReference>
<organism evidence="5">
    <name type="scientific">Kwoniella pini CBS 10737</name>
    <dbReference type="NCBI Taxonomy" id="1296096"/>
    <lineage>
        <taxon>Eukaryota</taxon>
        <taxon>Fungi</taxon>
        <taxon>Dikarya</taxon>
        <taxon>Basidiomycota</taxon>
        <taxon>Agaricomycotina</taxon>
        <taxon>Tremellomycetes</taxon>
        <taxon>Tremellales</taxon>
        <taxon>Cryptococcaceae</taxon>
        <taxon>Kwoniella</taxon>
    </lineage>
</organism>
<feature type="compositionally biased region" description="Acidic residues" evidence="3">
    <location>
        <begin position="133"/>
        <end position="158"/>
    </location>
</feature>
<dbReference type="InterPro" id="IPR000504">
    <property type="entry name" value="RRM_dom"/>
</dbReference>
<keyword evidence="2" id="KW-0694">RNA-binding</keyword>
<gene>
    <name evidence="5" type="ORF">I206_03734</name>
    <name evidence="6" type="ORF">I206_105357</name>
</gene>
<dbReference type="RefSeq" id="XP_019011631.1">
    <property type="nucleotide sequence ID" value="XM_019155477.1"/>
</dbReference>
<dbReference type="GO" id="GO:0000028">
    <property type="term" value="P:ribosomal small subunit assembly"/>
    <property type="evidence" value="ECO:0007669"/>
    <property type="project" value="TreeGrafter"/>
</dbReference>
<evidence type="ECO:0000259" key="4">
    <source>
        <dbReference type="PROSITE" id="PS50102"/>
    </source>
</evidence>
<reference evidence="6" key="2">
    <citation type="submission" date="2013-07" db="EMBL/GenBank/DDBJ databases">
        <authorList>
            <consortium name="The Broad Institute Genome Sequencing Platform"/>
            <person name="Cuomo C."/>
            <person name="Litvintseva A."/>
            <person name="Chen Y."/>
            <person name="Heitman J."/>
            <person name="Sun S."/>
            <person name="Springer D."/>
            <person name="Dromer F."/>
            <person name="Young S.K."/>
            <person name="Zeng Q."/>
            <person name="Gargeya S."/>
            <person name="Fitzgerald M."/>
            <person name="Abouelleil A."/>
            <person name="Alvarado L."/>
            <person name="Berlin A.M."/>
            <person name="Chapman S.B."/>
            <person name="Dewar J."/>
            <person name="Goldberg J."/>
            <person name="Griggs A."/>
            <person name="Gujja S."/>
            <person name="Hansen M."/>
            <person name="Howarth C."/>
            <person name="Imamovic A."/>
            <person name="Larimer J."/>
            <person name="McCowan C."/>
            <person name="Murphy C."/>
            <person name="Pearson M."/>
            <person name="Priest M."/>
            <person name="Roberts A."/>
            <person name="Saif S."/>
            <person name="Shea T."/>
            <person name="Sykes S."/>
            <person name="Wortman J."/>
            <person name="Nusbaum C."/>
            <person name="Birren B."/>
        </authorList>
    </citation>
    <scope>NUCLEOTIDE SEQUENCE</scope>
    <source>
        <strain evidence="6">CBS 10737</strain>
    </source>
</reference>
<dbReference type="InterPro" id="IPR024326">
    <property type="entry name" value="RRP7_C"/>
</dbReference>
<dbReference type="GeneID" id="30172103"/>
<evidence type="ECO:0000256" key="2">
    <source>
        <dbReference type="PROSITE-ProRule" id="PRU00176"/>
    </source>
</evidence>
<feature type="region of interest" description="Disordered" evidence="3">
    <location>
        <begin position="129"/>
        <end position="176"/>
    </location>
</feature>
<evidence type="ECO:0000256" key="1">
    <source>
        <dbReference type="ARBA" id="ARBA00006110"/>
    </source>
</evidence>
<dbReference type="GO" id="GO:0034456">
    <property type="term" value="C:UTP-C complex"/>
    <property type="evidence" value="ECO:0007669"/>
    <property type="project" value="TreeGrafter"/>
</dbReference>
<evidence type="ECO:0000256" key="3">
    <source>
        <dbReference type="SAM" id="MobiDB-lite"/>
    </source>
</evidence>
<dbReference type="Pfam" id="PF12923">
    <property type="entry name" value="RRP7"/>
    <property type="match status" value="1"/>
</dbReference>
<dbReference type="InterPro" id="IPR012677">
    <property type="entry name" value="Nucleotide-bd_a/b_plait_sf"/>
</dbReference>
<dbReference type="OrthoDB" id="5390at2759"/>
<keyword evidence="7" id="KW-1185">Reference proteome</keyword>
<dbReference type="Gene3D" id="6.10.250.1770">
    <property type="match status" value="1"/>
</dbReference>
<feature type="region of interest" description="Disordered" evidence="3">
    <location>
        <begin position="374"/>
        <end position="393"/>
    </location>
</feature>
<dbReference type="CDD" id="cd12950">
    <property type="entry name" value="RRP7_Rrp7p"/>
    <property type="match status" value="1"/>
</dbReference>
<reference evidence="5" key="3">
    <citation type="submission" date="2016-07" db="EMBL/GenBank/DDBJ databases">
        <title>Evolution of pathogenesis and genome organization in the Tremellales.</title>
        <authorList>
            <person name="Cuomo C."/>
            <person name="Litvintseva A."/>
            <person name="Heitman J."/>
            <person name="Chen Y."/>
            <person name="Sun S."/>
            <person name="Springer D."/>
            <person name="Dromer F."/>
            <person name="Young S."/>
            <person name="Zeng Q."/>
            <person name="Chapman S."/>
            <person name="Gujja S."/>
            <person name="Saif S."/>
            <person name="Birren B."/>
        </authorList>
    </citation>
    <scope>NUCLEOTIDE SEQUENCE</scope>
    <source>
        <strain evidence="5">CBS 10737</strain>
    </source>
</reference>
<reference evidence="6" key="4">
    <citation type="submission" date="2024-02" db="EMBL/GenBank/DDBJ databases">
        <title>Comparative genomics of Cryptococcus and Kwoniella reveals pathogenesis evolution and contrasting modes of karyotype evolution via chromosome fusion or intercentromeric recombination.</title>
        <authorList>
            <person name="Coelho M.A."/>
            <person name="David-Palma M."/>
            <person name="Shea T."/>
            <person name="Bowers K."/>
            <person name="McGinley-Smith S."/>
            <person name="Mohammad A.W."/>
            <person name="Gnirke A."/>
            <person name="Yurkov A.M."/>
            <person name="Nowrousian M."/>
            <person name="Sun S."/>
            <person name="Cuomo C.A."/>
            <person name="Heitman J."/>
        </authorList>
    </citation>
    <scope>NUCLEOTIDE SEQUENCE</scope>
    <source>
        <strain evidence="6">CBS 10737</strain>
    </source>
</reference>
<dbReference type="PANTHER" id="PTHR13191:SF0">
    <property type="entry name" value="RIBOSOMAL RNA-PROCESSING PROTEIN 7 HOMOLOG A-RELATED"/>
    <property type="match status" value="1"/>
</dbReference>
<feature type="compositionally biased region" description="Polar residues" evidence="3">
    <location>
        <begin position="1"/>
        <end position="14"/>
    </location>
</feature>
<dbReference type="EMBL" id="KI894010">
    <property type="protein sequence ID" value="OCF50412.1"/>
    <property type="molecule type" value="Genomic_DNA"/>
</dbReference>
<sequence>MPKITANSANQKQPEQLGKSKVGNPSKDQPKLYSSFLPIPLVLPALTPIASSSSSKPITSVKHYLYARPHTSKSPSSDEELPEGRTLFVTNLPTDAGIQDLRSIFGKWGIVEDVRIGSSDVNVLEQAVKGLPVEEDSDHEESDEAGEEEENDEEEEEKSAEPQFQGDIPNKLTKNQRRNIRKRAKNALPPSVPEIIHLPTLNPRSTEMGISGSRSCHIIYLDSVSINRLMSSTIKESIIFKNYPTESIGLNYYNELYSKLRPSFEDVKNFADSSMARFDYLYGLLLSSRAKQKGSGALVDEDGFTVVVRSGKYGRAGSRGDGFGKGGVGVASTGFAKKLQNKKKGLGAGELKDFYKFQRNERKRQELADLRSKFESDKQKVEELKKSRRFKPY</sequence>
<feature type="compositionally biased region" description="Basic and acidic residues" evidence="3">
    <location>
        <begin position="374"/>
        <end position="385"/>
    </location>
</feature>
<comment type="similarity">
    <text evidence="1">Belongs to the RRP7 family.</text>
</comment>
<dbReference type="KEGG" id="kpin:30172103"/>
<dbReference type="SUPFAM" id="SSF54928">
    <property type="entry name" value="RNA-binding domain, RBD"/>
    <property type="match status" value="1"/>
</dbReference>
<dbReference type="InterPro" id="IPR040447">
    <property type="entry name" value="RRM_Rrp7"/>
</dbReference>
<dbReference type="GO" id="GO:0006364">
    <property type="term" value="P:rRNA processing"/>
    <property type="evidence" value="ECO:0007669"/>
    <property type="project" value="TreeGrafter"/>
</dbReference>
<protein>
    <recommendedName>
        <fullName evidence="4">RRM domain-containing protein</fullName>
    </recommendedName>
</protein>
<dbReference type="STRING" id="1296096.A0A1B9I4G8"/>
<evidence type="ECO:0000313" key="5">
    <source>
        <dbReference type="EMBL" id="OCF50412.1"/>
    </source>
</evidence>
<accession>A0A1B9I4G8</accession>
<name>A0A1B9I4G8_9TREE</name>
<reference evidence="5" key="1">
    <citation type="submission" date="2013-07" db="EMBL/GenBank/DDBJ databases">
        <title>The Genome Sequence of Cryptococcus pinus CBS10737.</title>
        <authorList>
            <consortium name="The Broad Institute Genome Sequencing Platform"/>
            <person name="Cuomo C."/>
            <person name="Litvintseva A."/>
            <person name="Chen Y."/>
            <person name="Heitman J."/>
            <person name="Sun S."/>
            <person name="Springer D."/>
            <person name="Dromer F."/>
            <person name="Young S.K."/>
            <person name="Zeng Q."/>
            <person name="Gargeya S."/>
            <person name="Fitzgerald M."/>
            <person name="Abouelleil A."/>
            <person name="Alvarado L."/>
            <person name="Berlin A.M."/>
            <person name="Chapman S.B."/>
            <person name="Dewar J."/>
            <person name="Goldberg J."/>
            <person name="Griggs A."/>
            <person name="Gujja S."/>
            <person name="Hansen M."/>
            <person name="Howarth C."/>
            <person name="Imamovic A."/>
            <person name="Larimer J."/>
            <person name="McCowan C."/>
            <person name="Murphy C."/>
            <person name="Pearson M."/>
            <person name="Priest M."/>
            <person name="Roberts A."/>
            <person name="Saif S."/>
            <person name="Shea T."/>
            <person name="Sykes S."/>
            <person name="Wortman J."/>
            <person name="Nusbaum C."/>
            <person name="Birren B."/>
        </authorList>
    </citation>
    <scope>NUCLEOTIDE SEQUENCE [LARGE SCALE GENOMIC DNA]</scope>
    <source>
        <strain evidence="5">CBS 10737</strain>
    </source>
</reference>
<evidence type="ECO:0000313" key="7">
    <source>
        <dbReference type="Proteomes" id="UP000094020"/>
    </source>
</evidence>
<dbReference type="Gene3D" id="3.30.70.330">
    <property type="match status" value="1"/>
</dbReference>